<evidence type="ECO:0000313" key="1">
    <source>
        <dbReference type="EMBL" id="QCO03400.1"/>
    </source>
</evidence>
<dbReference type="AlphaFoldDB" id="A0A4D8Q6N1"/>
<reference evidence="1 2" key="1">
    <citation type="submission" date="2018-09" db="EMBL/GenBank/DDBJ databases">
        <title>Whole genome based analysis of evolution and adaptive divergence in Indian and Brazilian strains of Azospirillum brasilense.</title>
        <authorList>
            <person name="Singh C."/>
            <person name="Tripathi A.K."/>
        </authorList>
    </citation>
    <scope>NUCLEOTIDE SEQUENCE [LARGE SCALE GENOMIC DNA]</scope>
    <source>
        <strain evidence="1 2">MTCC4036</strain>
        <plasmid evidence="1 2">p1</plasmid>
    </source>
</reference>
<dbReference type="Proteomes" id="UP000298596">
    <property type="component" value="Plasmid p1"/>
</dbReference>
<gene>
    <name evidence="1" type="ORF">D3867_15100</name>
</gene>
<organism evidence="1 2">
    <name type="scientific">Azospirillum brasilense</name>
    <dbReference type="NCBI Taxonomy" id="192"/>
    <lineage>
        <taxon>Bacteria</taxon>
        <taxon>Pseudomonadati</taxon>
        <taxon>Pseudomonadota</taxon>
        <taxon>Alphaproteobacteria</taxon>
        <taxon>Rhodospirillales</taxon>
        <taxon>Azospirillaceae</taxon>
        <taxon>Azospirillum</taxon>
    </lineage>
</organism>
<protein>
    <submittedName>
        <fullName evidence="1">Uncharacterized protein</fullName>
    </submittedName>
</protein>
<dbReference type="EMBL" id="CP032331">
    <property type="protein sequence ID" value="QCO03400.1"/>
    <property type="molecule type" value="Genomic_DNA"/>
</dbReference>
<geneLocation type="plasmid" evidence="1">
    <name>p1</name>
</geneLocation>
<evidence type="ECO:0000313" key="2">
    <source>
        <dbReference type="Proteomes" id="UP000298596"/>
    </source>
</evidence>
<sequence length="174" mass="18312">MGLDGVDGLMRGGAAMLPGVQRIVVIGDGLTDHAQRVGLCREGCIGQKRVEEDRQAVHRVVSGVAHLIDGEAGKLAGLQLAGQCGVVEFAEIVLGAEVHGLRATPQAVQKHREVGVAVLPFRCCRDGAGGGEAPDPVDFLLRQVEVRMSLGRLTAAMSRLPASRRRVVIPSNVV</sequence>
<name>A0A4D8Q6N1_AZOBR</name>
<proteinExistence type="predicted"/>
<accession>A0A4D8Q6N1</accession>
<keyword evidence="1" id="KW-0614">Plasmid</keyword>